<dbReference type="PANTHER" id="PTHR11070:SF3">
    <property type="entry name" value="DNA 3'-5' HELICASE"/>
    <property type="match status" value="1"/>
</dbReference>
<name>A0ABW9XSB6_9BACL</name>
<dbReference type="RefSeq" id="WP_161744343.1">
    <property type="nucleotide sequence ID" value="NZ_JAAAMV010000012.1"/>
</dbReference>
<dbReference type="EMBL" id="JAAAMV010000012">
    <property type="protein sequence ID" value="NBD25543.1"/>
    <property type="molecule type" value="Genomic_DNA"/>
</dbReference>
<dbReference type="Gene3D" id="3.40.50.300">
    <property type="entry name" value="P-loop containing nucleotide triphosphate hydrolases"/>
    <property type="match status" value="1"/>
</dbReference>
<reference evidence="1 2" key="1">
    <citation type="submission" date="2020-01" db="EMBL/GenBank/DDBJ databases">
        <title>Paenibacillus soybeanensis sp. nov. isolated from the nodules of soybean (Glycine max(L.) Merr).</title>
        <authorList>
            <person name="Wang H."/>
        </authorList>
    </citation>
    <scope>NUCLEOTIDE SEQUENCE [LARGE SCALE GENOMIC DNA]</scope>
    <source>
        <strain evidence="1 2">T1</strain>
    </source>
</reference>
<dbReference type="SUPFAM" id="SSF52540">
    <property type="entry name" value="P-loop containing nucleoside triphosphate hydrolases"/>
    <property type="match status" value="1"/>
</dbReference>
<evidence type="ECO:0000313" key="2">
    <source>
        <dbReference type="Proteomes" id="UP000665561"/>
    </source>
</evidence>
<dbReference type="PANTHER" id="PTHR11070">
    <property type="entry name" value="UVRD / RECB / PCRA DNA HELICASE FAMILY MEMBER"/>
    <property type="match status" value="1"/>
</dbReference>
<dbReference type="InterPro" id="IPR027417">
    <property type="entry name" value="P-loop_NTPase"/>
</dbReference>
<dbReference type="InterPro" id="IPR000212">
    <property type="entry name" value="DNA_helicase_UvrD/REP"/>
</dbReference>
<evidence type="ECO:0000313" key="1">
    <source>
        <dbReference type="EMBL" id="NBD25543.1"/>
    </source>
</evidence>
<gene>
    <name evidence="1" type="ORF">GT019_16805</name>
</gene>
<dbReference type="Proteomes" id="UP000665561">
    <property type="component" value="Unassembled WGS sequence"/>
</dbReference>
<organism evidence="1 2">
    <name type="scientific">Paenibacillus glycinis</name>
    <dbReference type="NCBI Taxonomy" id="2697035"/>
    <lineage>
        <taxon>Bacteria</taxon>
        <taxon>Bacillati</taxon>
        <taxon>Bacillota</taxon>
        <taxon>Bacilli</taxon>
        <taxon>Bacillales</taxon>
        <taxon>Paenibacillaceae</taxon>
        <taxon>Paenibacillus</taxon>
    </lineage>
</organism>
<comment type="caution">
    <text evidence="1">The sequence shown here is derived from an EMBL/GenBank/DDBJ whole genome shotgun (WGS) entry which is preliminary data.</text>
</comment>
<protein>
    <submittedName>
        <fullName evidence="1">AAA family ATPase</fullName>
    </submittedName>
</protein>
<sequence length="369" mass="43143">MARSTIMLAAAGSGKTYYIANHINPISRNLVITYTRQNVANLKREIKNTHGELPKNTQVLTFTSFVYRWLLKPFEPILTIGDRTAIITVGVEINKEPEPQRVNGKPNYKYRKQDDYRHYLNNQKYYSSRISSLVLAQSKEIKKVIIKRLFEFCDQLYFDELQDFMGKDFELLSMLINEKNAKVFAVGDFHQHSVSKSNFTASKPFTKGKHFISKDEYKLLFKGTHIDEMTLIKSRRVPREICEFISTKLGIKIQSSSIVKGHFELLEENSRITEVIEDINIIKLFFRDSRKYNCLPTINWGYSKGDTYNKTCIILTKTFESLFEEDFSCDHLTPAQINPLYVAITRVTNELYFIKEKDFKRHKEKYAIL</sequence>
<keyword evidence="2" id="KW-1185">Reference proteome</keyword>
<accession>A0ABW9XSB6</accession>
<proteinExistence type="predicted"/>